<dbReference type="OrthoDB" id="74764at2759"/>
<keyword evidence="1" id="KW-0732">Signal</keyword>
<evidence type="ECO:0000259" key="2">
    <source>
        <dbReference type="Pfam" id="PF09362"/>
    </source>
</evidence>
<dbReference type="PANTHER" id="PTHR43662">
    <property type="match status" value="1"/>
</dbReference>
<evidence type="ECO:0000313" key="4">
    <source>
        <dbReference type="Proteomes" id="UP001140091"/>
    </source>
</evidence>
<protein>
    <recommendedName>
        <fullName evidence="2">DUF1996 domain-containing protein</fullName>
    </recommendedName>
</protein>
<sequence>MRTLHFLLPLVALAPSAYAFIRFGCSQLVTERFDPLVTPGKVSPHLHQIVGGNAFDLAMDPAVDYANVSTCTTCRFVEDKSNYWTAVMYFKHPNGSFIRVPQMSNHNTGPGLQSGGMTLYYFQPNPPTKNRDIVPFAKGFRMILGDPMRRRDNIDPRKTASKAVTFRCFHGDDPGPFGSPGNGPEDSVGFPMKQCSGGIRSNFFFPQCWDGVTLDPPDHASHVAQPEGTPGADGLQFFGTDCPASHPVRLPLLFMEIVWDTRPFNTPELWPKDGSQPFVFSMGDPTGFGQHADYVFGWEGDSLKRAMDVCTGATGIPDDCPALTQQSTQEMNACRQAVKVEEEVEGIYLDKLPGCNPLQAGPAPATMIPEANCNAITTTITDAPLPTADPEIIIPPWSVCWDGPGTHTLAPNCHPATTTTATGPEKTVPPAVITPIA</sequence>
<dbReference type="EMBL" id="JANBPK010001239">
    <property type="protein sequence ID" value="KAJ2924196.1"/>
    <property type="molecule type" value="Genomic_DNA"/>
</dbReference>
<organism evidence="3 4">
    <name type="scientific">Candolleomyces eurysporus</name>
    <dbReference type="NCBI Taxonomy" id="2828524"/>
    <lineage>
        <taxon>Eukaryota</taxon>
        <taxon>Fungi</taxon>
        <taxon>Dikarya</taxon>
        <taxon>Basidiomycota</taxon>
        <taxon>Agaricomycotina</taxon>
        <taxon>Agaricomycetes</taxon>
        <taxon>Agaricomycetidae</taxon>
        <taxon>Agaricales</taxon>
        <taxon>Agaricineae</taxon>
        <taxon>Psathyrellaceae</taxon>
        <taxon>Candolleomyces</taxon>
    </lineage>
</organism>
<feature type="domain" description="DUF1996" evidence="2">
    <location>
        <begin position="34"/>
        <end position="298"/>
    </location>
</feature>
<dbReference type="AlphaFoldDB" id="A0A9W8IWH0"/>
<evidence type="ECO:0000256" key="1">
    <source>
        <dbReference type="SAM" id="SignalP"/>
    </source>
</evidence>
<evidence type="ECO:0000313" key="3">
    <source>
        <dbReference type="EMBL" id="KAJ2924196.1"/>
    </source>
</evidence>
<dbReference type="InterPro" id="IPR018535">
    <property type="entry name" value="DUF1996"/>
</dbReference>
<feature type="signal peptide" evidence="1">
    <location>
        <begin position="1"/>
        <end position="19"/>
    </location>
</feature>
<accession>A0A9W8IWH0</accession>
<gene>
    <name evidence="3" type="ORF">H1R20_g12894</name>
</gene>
<dbReference type="PANTHER" id="PTHR43662:SF3">
    <property type="entry name" value="DOMAIN PROTEIN, PUTATIVE (AFU_ORTHOLOGUE AFUA_6G11970)-RELATED"/>
    <property type="match status" value="1"/>
</dbReference>
<dbReference type="Proteomes" id="UP001140091">
    <property type="component" value="Unassembled WGS sequence"/>
</dbReference>
<comment type="caution">
    <text evidence="3">The sequence shown here is derived from an EMBL/GenBank/DDBJ whole genome shotgun (WGS) entry which is preliminary data.</text>
</comment>
<dbReference type="Pfam" id="PF09362">
    <property type="entry name" value="DUF1996"/>
    <property type="match status" value="1"/>
</dbReference>
<name>A0A9W8IWH0_9AGAR</name>
<feature type="chain" id="PRO_5040721961" description="DUF1996 domain-containing protein" evidence="1">
    <location>
        <begin position="20"/>
        <end position="437"/>
    </location>
</feature>
<feature type="non-terminal residue" evidence="3">
    <location>
        <position position="437"/>
    </location>
</feature>
<reference evidence="3" key="1">
    <citation type="submission" date="2022-06" db="EMBL/GenBank/DDBJ databases">
        <title>Genome Sequence of Candolleomyces eurysporus.</title>
        <authorList>
            <person name="Buettner E."/>
        </authorList>
    </citation>
    <scope>NUCLEOTIDE SEQUENCE</scope>
    <source>
        <strain evidence="3">VTCC 930004</strain>
    </source>
</reference>
<keyword evidence="4" id="KW-1185">Reference proteome</keyword>
<proteinExistence type="predicted"/>